<comment type="caution">
    <text evidence="1">The sequence shown here is derived from an EMBL/GenBank/DDBJ whole genome shotgun (WGS) entry which is preliminary data.</text>
</comment>
<dbReference type="RefSeq" id="WP_311365577.1">
    <property type="nucleotide sequence ID" value="NZ_JAVRIC010000018.1"/>
</dbReference>
<organism evidence="1 2">
    <name type="scientific">Banduia mediterranea</name>
    <dbReference type="NCBI Taxonomy" id="3075609"/>
    <lineage>
        <taxon>Bacteria</taxon>
        <taxon>Pseudomonadati</taxon>
        <taxon>Pseudomonadota</taxon>
        <taxon>Gammaproteobacteria</taxon>
        <taxon>Nevskiales</taxon>
        <taxon>Algiphilaceae</taxon>
        <taxon>Banduia</taxon>
    </lineage>
</organism>
<reference evidence="1 2" key="1">
    <citation type="submission" date="2023-09" db="EMBL/GenBank/DDBJ databases">
        <authorList>
            <person name="Rey-Velasco X."/>
        </authorList>
    </citation>
    <scope>NUCLEOTIDE SEQUENCE [LARGE SCALE GENOMIC DNA]</scope>
    <source>
        <strain evidence="1 2">W345</strain>
    </source>
</reference>
<evidence type="ECO:0000313" key="2">
    <source>
        <dbReference type="Proteomes" id="UP001254608"/>
    </source>
</evidence>
<evidence type="ECO:0000313" key="1">
    <source>
        <dbReference type="EMBL" id="MDT0498211.1"/>
    </source>
</evidence>
<name>A0ABU2WLM3_9GAMM</name>
<dbReference type="Proteomes" id="UP001254608">
    <property type="component" value="Unassembled WGS sequence"/>
</dbReference>
<sequence length="207" mass="22428">MASNVRFELQVAAMSDLHPSWAPSLAPELVQAARERAIGRHWLARQITASELLGNVTPISLSGGWRWLLKPLSEFSDLLLDLGGIVLAPRLRMVVERKPLALLREVLGEARYQRVLKHGGGSATPPVGDVSAVLPDDAEDLREVLRRQAAIELQAQLQGIDRGLSERVALALPRDWALTPSTAARLDAAVFEAVLRTRVDGSLGASA</sequence>
<protein>
    <submittedName>
        <fullName evidence="1">Uncharacterized protein</fullName>
    </submittedName>
</protein>
<accession>A0ABU2WLM3</accession>
<gene>
    <name evidence="1" type="ORF">RM530_12665</name>
</gene>
<dbReference type="EMBL" id="JAVRIC010000018">
    <property type="protein sequence ID" value="MDT0498211.1"/>
    <property type="molecule type" value="Genomic_DNA"/>
</dbReference>
<proteinExistence type="predicted"/>
<keyword evidence="2" id="KW-1185">Reference proteome</keyword>